<dbReference type="EMBL" id="KQ435798">
    <property type="protein sequence ID" value="KOX73330.1"/>
    <property type="molecule type" value="Genomic_DNA"/>
</dbReference>
<keyword evidence="2" id="KW-1185">Reference proteome</keyword>
<reference evidence="1 2" key="1">
    <citation type="submission" date="2015-07" db="EMBL/GenBank/DDBJ databases">
        <title>The genome of Melipona quadrifasciata.</title>
        <authorList>
            <person name="Pan H."/>
            <person name="Kapheim K."/>
        </authorList>
    </citation>
    <scope>NUCLEOTIDE SEQUENCE [LARGE SCALE GENOMIC DNA]</scope>
    <source>
        <strain evidence="1">0111107301</strain>
        <tissue evidence="1">Whole body</tissue>
    </source>
</reference>
<sequence length="51" mass="5974">MPITFNCCEILKRSSTHRTFLLPRKLFIIVVPSRAHVIEVTGRRKLYSDTE</sequence>
<protein>
    <submittedName>
        <fullName evidence="1">Uncharacterized protein</fullName>
    </submittedName>
</protein>
<gene>
    <name evidence="1" type="ORF">WN51_14376</name>
</gene>
<accession>A0A0M8ZXU6</accession>
<organism evidence="1 2">
    <name type="scientific">Melipona quadrifasciata</name>
    <dbReference type="NCBI Taxonomy" id="166423"/>
    <lineage>
        <taxon>Eukaryota</taxon>
        <taxon>Metazoa</taxon>
        <taxon>Ecdysozoa</taxon>
        <taxon>Arthropoda</taxon>
        <taxon>Hexapoda</taxon>
        <taxon>Insecta</taxon>
        <taxon>Pterygota</taxon>
        <taxon>Neoptera</taxon>
        <taxon>Endopterygota</taxon>
        <taxon>Hymenoptera</taxon>
        <taxon>Apocrita</taxon>
        <taxon>Aculeata</taxon>
        <taxon>Apoidea</taxon>
        <taxon>Anthophila</taxon>
        <taxon>Apidae</taxon>
        <taxon>Melipona</taxon>
    </lineage>
</organism>
<name>A0A0M8ZXU6_9HYME</name>
<evidence type="ECO:0000313" key="2">
    <source>
        <dbReference type="Proteomes" id="UP000053105"/>
    </source>
</evidence>
<dbReference type="Proteomes" id="UP000053105">
    <property type="component" value="Unassembled WGS sequence"/>
</dbReference>
<dbReference type="AlphaFoldDB" id="A0A0M8ZXU6"/>
<evidence type="ECO:0000313" key="1">
    <source>
        <dbReference type="EMBL" id="KOX73330.1"/>
    </source>
</evidence>
<proteinExistence type="predicted"/>